<dbReference type="InParanoid" id="A2DYG0"/>
<gene>
    <name evidence="1" type="ORF">TVAG_388250</name>
</gene>
<accession>A2DYG0</accession>
<name>A2DYG0_TRIV3</name>
<dbReference type="AlphaFoldDB" id="A2DYG0"/>
<organism evidence="1 2">
    <name type="scientific">Trichomonas vaginalis (strain ATCC PRA-98 / G3)</name>
    <dbReference type="NCBI Taxonomy" id="412133"/>
    <lineage>
        <taxon>Eukaryota</taxon>
        <taxon>Metamonada</taxon>
        <taxon>Parabasalia</taxon>
        <taxon>Trichomonadida</taxon>
        <taxon>Trichomonadidae</taxon>
        <taxon>Trichomonas</taxon>
    </lineage>
</organism>
<reference evidence="1" key="2">
    <citation type="journal article" date="2007" name="Science">
        <title>Draft genome sequence of the sexually transmitted pathogen Trichomonas vaginalis.</title>
        <authorList>
            <person name="Carlton J.M."/>
            <person name="Hirt R.P."/>
            <person name="Silva J.C."/>
            <person name="Delcher A.L."/>
            <person name="Schatz M."/>
            <person name="Zhao Q."/>
            <person name="Wortman J.R."/>
            <person name="Bidwell S.L."/>
            <person name="Alsmark U.C.M."/>
            <person name="Besteiro S."/>
            <person name="Sicheritz-Ponten T."/>
            <person name="Noel C.J."/>
            <person name="Dacks J.B."/>
            <person name="Foster P.G."/>
            <person name="Simillion C."/>
            <person name="Van de Peer Y."/>
            <person name="Miranda-Saavedra D."/>
            <person name="Barton G.J."/>
            <person name="Westrop G.D."/>
            <person name="Mueller S."/>
            <person name="Dessi D."/>
            <person name="Fiori P.L."/>
            <person name="Ren Q."/>
            <person name="Paulsen I."/>
            <person name="Zhang H."/>
            <person name="Bastida-Corcuera F.D."/>
            <person name="Simoes-Barbosa A."/>
            <person name="Brown M.T."/>
            <person name="Hayes R.D."/>
            <person name="Mukherjee M."/>
            <person name="Okumura C.Y."/>
            <person name="Schneider R."/>
            <person name="Smith A.J."/>
            <person name="Vanacova S."/>
            <person name="Villalvazo M."/>
            <person name="Haas B.J."/>
            <person name="Pertea M."/>
            <person name="Feldblyum T.V."/>
            <person name="Utterback T.R."/>
            <person name="Shu C.L."/>
            <person name="Osoegawa K."/>
            <person name="de Jong P.J."/>
            <person name="Hrdy I."/>
            <person name="Horvathova L."/>
            <person name="Zubacova Z."/>
            <person name="Dolezal P."/>
            <person name="Malik S.B."/>
            <person name="Logsdon J.M. Jr."/>
            <person name="Henze K."/>
            <person name="Gupta A."/>
            <person name="Wang C.C."/>
            <person name="Dunne R.L."/>
            <person name="Upcroft J.A."/>
            <person name="Upcroft P."/>
            <person name="White O."/>
            <person name="Salzberg S.L."/>
            <person name="Tang P."/>
            <person name="Chiu C.-H."/>
            <person name="Lee Y.-S."/>
            <person name="Embley T.M."/>
            <person name="Coombs G.H."/>
            <person name="Mottram J.C."/>
            <person name="Tachezy J."/>
            <person name="Fraser-Liggett C.M."/>
            <person name="Johnson P.J."/>
        </authorList>
    </citation>
    <scope>NUCLEOTIDE SEQUENCE [LARGE SCALE GENOMIC DNA]</scope>
    <source>
        <strain evidence="1">G3</strain>
    </source>
</reference>
<reference evidence="1" key="1">
    <citation type="submission" date="2006-10" db="EMBL/GenBank/DDBJ databases">
        <authorList>
            <person name="Amadeo P."/>
            <person name="Zhao Q."/>
            <person name="Wortman J."/>
            <person name="Fraser-Liggett C."/>
            <person name="Carlton J."/>
        </authorList>
    </citation>
    <scope>NUCLEOTIDE SEQUENCE</scope>
    <source>
        <strain evidence="1">G3</strain>
    </source>
</reference>
<protein>
    <submittedName>
        <fullName evidence="1">Uncharacterized protein</fullName>
    </submittedName>
</protein>
<dbReference type="Proteomes" id="UP000001542">
    <property type="component" value="Unassembled WGS sequence"/>
</dbReference>
<keyword evidence="2" id="KW-1185">Reference proteome</keyword>
<dbReference type="KEGG" id="tva:4772482"/>
<sequence length="71" mass="8272">MNLPTNEYVPKPEDTAELREEFSRSILNDYSQILTYSAAYSITPHRVRLCKMMEIAHLEPDYKNSLHQSAN</sequence>
<proteinExistence type="predicted"/>
<dbReference type="VEuPathDB" id="TrichDB:TVAGG3_0321470"/>
<dbReference type="VEuPathDB" id="TrichDB:TVAG_388250"/>
<evidence type="ECO:0000313" key="2">
    <source>
        <dbReference type="Proteomes" id="UP000001542"/>
    </source>
</evidence>
<dbReference type="EMBL" id="DS113269">
    <property type="protein sequence ID" value="EAY14495.1"/>
    <property type="molecule type" value="Genomic_DNA"/>
</dbReference>
<dbReference type="RefSeq" id="XP_001326718.1">
    <property type="nucleotide sequence ID" value="XM_001326683.1"/>
</dbReference>
<evidence type="ECO:0000313" key="1">
    <source>
        <dbReference type="EMBL" id="EAY14495.1"/>
    </source>
</evidence>